<comment type="caution">
    <text evidence="1">The sequence shown here is derived from an EMBL/GenBank/DDBJ whole genome shotgun (WGS) entry which is preliminary data.</text>
</comment>
<dbReference type="AlphaFoldDB" id="A0A158J1M6"/>
<evidence type="ECO:0000313" key="1">
    <source>
        <dbReference type="EMBL" id="SAL62269.1"/>
    </source>
</evidence>
<dbReference type="EMBL" id="FCON02000032">
    <property type="protein sequence ID" value="SAL62269.1"/>
    <property type="molecule type" value="Genomic_DNA"/>
</dbReference>
<evidence type="ECO:0008006" key="3">
    <source>
        <dbReference type="Google" id="ProtNLM"/>
    </source>
</evidence>
<dbReference type="OrthoDB" id="4119964at2"/>
<sequence length="318" mass="36826">MANEKSLPRRLYKYRAFSKNTLRMFSEAEVYFARPETFNDPFDCNPAVVSDVDMSEVERLWKRVAVRSHQARGDSQDAAREKAARQLGEYRYNATEYGGTYNDNGEGTDTYVRFLVRDITDYVNLRYQGHGVLSLAERWDCPLMWSHYAEEHNGLCIGYSTDDHRCKQLGPVNYRSSRYMKVSDLIEWMIGRSTAARDKVFQQYFYAKAPQWRYEKDWRAVSKANGTDGRPFHIESVHFGLRCDVSISTTIVKLMSGAADDIKFYQMASRDDGFKLRRYEMDLAEIEACGVRDSTHYLFDGFEFEPTEAIGKITGSQV</sequence>
<reference evidence="1" key="1">
    <citation type="submission" date="2016-01" db="EMBL/GenBank/DDBJ databases">
        <authorList>
            <person name="Peeters C."/>
        </authorList>
    </citation>
    <scope>NUCLEOTIDE SEQUENCE [LARGE SCALE GENOMIC DNA]</scope>
    <source>
        <strain evidence="1">LMG 22940</strain>
    </source>
</reference>
<evidence type="ECO:0000313" key="2">
    <source>
        <dbReference type="Proteomes" id="UP000054770"/>
    </source>
</evidence>
<organism evidence="1 2">
    <name type="scientific">Caballeronia choica</name>
    <dbReference type="NCBI Taxonomy" id="326476"/>
    <lineage>
        <taxon>Bacteria</taxon>
        <taxon>Pseudomonadati</taxon>
        <taxon>Pseudomonadota</taxon>
        <taxon>Betaproteobacteria</taxon>
        <taxon>Burkholderiales</taxon>
        <taxon>Burkholderiaceae</taxon>
        <taxon>Caballeronia</taxon>
    </lineage>
</organism>
<name>A0A158J1M6_9BURK</name>
<dbReference type="RefSeq" id="WP_087645392.1">
    <property type="nucleotide sequence ID" value="NZ_FCON02000032.1"/>
</dbReference>
<dbReference type="Proteomes" id="UP000054770">
    <property type="component" value="Unassembled WGS sequence"/>
</dbReference>
<protein>
    <recommendedName>
        <fullName evidence="3">DUF2971 domain-containing protein</fullName>
    </recommendedName>
</protein>
<accession>A0A158J1M6</accession>
<gene>
    <name evidence="1" type="ORF">AWB68_03273</name>
</gene>
<dbReference type="InterPro" id="IPR021352">
    <property type="entry name" value="DUF2971"/>
</dbReference>
<proteinExistence type="predicted"/>
<keyword evidence="2" id="KW-1185">Reference proteome</keyword>
<dbReference type="Pfam" id="PF11185">
    <property type="entry name" value="DUF2971"/>
    <property type="match status" value="1"/>
</dbReference>